<evidence type="ECO:0000256" key="5">
    <source>
        <dbReference type="ARBA" id="ARBA00023098"/>
    </source>
</evidence>
<protein>
    <submittedName>
        <fullName evidence="9">Fatty acid hydroxylase superfamily protein</fullName>
    </submittedName>
</protein>
<keyword evidence="2 7" id="KW-0812">Transmembrane</keyword>
<dbReference type="EMBL" id="CP036434">
    <property type="protein sequence ID" value="QDV08763.1"/>
    <property type="molecule type" value="Genomic_DNA"/>
</dbReference>
<dbReference type="PANTHER" id="PTHR21624">
    <property type="entry name" value="STEROL DESATURASE-RELATED PROTEIN"/>
    <property type="match status" value="1"/>
</dbReference>
<dbReference type="AlphaFoldDB" id="A0A518EXF7"/>
<dbReference type="GO" id="GO:0012505">
    <property type="term" value="C:endomembrane system"/>
    <property type="evidence" value="ECO:0007669"/>
    <property type="project" value="UniProtKB-SubCell"/>
</dbReference>
<reference evidence="9 10" key="1">
    <citation type="submission" date="2019-02" db="EMBL/GenBank/DDBJ databases">
        <title>Deep-cultivation of Planctomycetes and their phenomic and genomic characterization uncovers novel biology.</title>
        <authorList>
            <person name="Wiegand S."/>
            <person name="Jogler M."/>
            <person name="Boedeker C."/>
            <person name="Pinto D."/>
            <person name="Vollmers J."/>
            <person name="Rivas-Marin E."/>
            <person name="Kohn T."/>
            <person name="Peeters S.H."/>
            <person name="Heuer A."/>
            <person name="Rast P."/>
            <person name="Oberbeckmann S."/>
            <person name="Bunk B."/>
            <person name="Jeske O."/>
            <person name="Meyerdierks A."/>
            <person name="Storesund J.E."/>
            <person name="Kallscheuer N."/>
            <person name="Luecker S."/>
            <person name="Lage O.M."/>
            <person name="Pohl T."/>
            <person name="Merkel B.J."/>
            <person name="Hornburger P."/>
            <person name="Mueller R.-W."/>
            <person name="Bruemmer F."/>
            <person name="Labrenz M."/>
            <person name="Spormann A.M."/>
            <person name="Op den Camp H."/>
            <person name="Overmann J."/>
            <person name="Amann R."/>
            <person name="Jetten M.S.M."/>
            <person name="Mascher T."/>
            <person name="Medema M.H."/>
            <person name="Devos D.P."/>
            <person name="Kaster A.-K."/>
            <person name="Ovreas L."/>
            <person name="Rohde M."/>
            <person name="Galperin M.Y."/>
            <person name="Jogler C."/>
        </authorList>
    </citation>
    <scope>NUCLEOTIDE SEQUENCE [LARGE SCALE GENOMIC DNA]</scope>
    <source>
        <strain evidence="9 10">Poly30</strain>
    </source>
</reference>
<dbReference type="InterPro" id="IPR051689">
    <property type="entry name" value="Sterol_desaturase/TMEM195"/>
</dbReference>
<dbReference type="GO" id="GO:0008610">
    <property type="term" value="P:lipid biosynthetic process"/>
    <property type="evidence" value="ECO:0007669"/>
    <property type="project" value="InterPro"/>
</dbReference>
<feature type="transmembrane region" description="Helical" evidence="7">
    <location>
        <begin position="51"/>
        <end position="76"/>
    </location>
</feature>
<dbReference type="Proteomes" id="UP000320390">
    <property type="component" value="Chromosome"/>
</dbReference>
<dbReference type="GO" id="GO:0006643">
    <property type="term" value="P:membrane lipid metabolic process"/>
    <property type="evidence" value="ECO:0007669"/>
    <property type="project" value="TreeGrafter"/>
</dbReference>
<name>A0A518EXF7_9BACT</name>
<feature type="domain" description="Fatty acid hydroxylase" evidence="8">
    <location>
        <begin position="99"/>
        <end position="236"/>
    </location>
</feature>
<organism evidence="9 10">
    <name type="scientific">Saltatorellus ferox</name>
    <dbReference type="NCBI Taxonomy" id="2528018"/>
    <lineage>
        <taxon>Bacteria</taxon>
        <taxon>Pseudomonadati</taxon>
        <taxon>Planctomycetota</taxon>
        <taxon>Planctomycetia</taxon>
        <taxon>Planctomycetia incertae sedis</taxon>
        <taxon>Saltatorellus</taxon>
    </lineage>
</organism>
<keyword evidence="6 7" id="KW-0472">Membrane</keyword>
<dbReference type="Pfam" id="PF04116">
    <property type="entry name" value="FA_hydroxylase"/>
    <property type="match status" value="1"/>
</dbReference>
<evidence type="ECO:0000313" key="10">
    <source>
        <dbReference type="Proteomes" id="UP000320390"/>
    </source>
</evidence>
<dbReference type="GO" id="GO:0005506">
    <property type="term" value="F:iron ion binding"/>
    <property type="evidence" value="ECO:0007669"/>
    <property type="project" value="InterPro"/>
</dbReference>
<gene>
    <name evidence="9" type="ORF">Poly30_43180</name>
</gene>
<sequence length="257" mass="28464">MAYACVVPESFLIDHAGSVRLGVFVGILVAMSALEALAPRRARRRSREKRWPLHLGLAAAGGLVGRILAPVGAVAAAAYSESQGLGLFTRLDWPVWIEWTLTVLLFDLAVYGQHVLSHHWRWLWRLHRLHHQDVDLDATSGVRFHPVEIGLSTLWKAVVALALGPSVGAVVLFEIVLNGTALFNHANLRLPLALDRVLRLVLVTPDMHRVHHSVDPEESRRNYGFAVVAWDHLFRTYQAQPAAGQQGMTLGVDERSA</sequence>
<keyword evidence="3 7" id="KW-1133">Transmembrane helix</keyword>
<dbReference type="GO" id="GO:0016020">
    <property type="term" value="C:membrane"/>
    <property type="evidence" value="ECO:0007669"/>
    <property type="project" value="GOC"/>
</dbReference>
<proteinExistence type="predicted"/>
<evidence type="ECO:0000256" key="4">
    <source>
        <dbReference type="ARBA" id="ARBA00023002"/>
    </source>
</evidence>
<keyword evidence="5" id="KW-0443">Lipid metabolism</keyword>
<dbReference type="InterPro" id="IPR006694">
    <property type="entry name" value="Fatty_acid_hydroxylase"/>
</dbReference>
<keyword evidence="10" id="KW-1185">Reference proteome</keyword>
<dbReference type="PANTHER" id="PTHR21624:SF1">
    <property type="entry name" value="ALKYLGLYCEROL MONOOXYGENASE"/>
    <property type="match status" value="1"/>
</dbReference>
<keyword evidence="4" id="KW-0560">Oxidoreductase</keyword>
<evidence type="ECO:0000256" key="3">
    <source>
        <dbReference type="ARBA" id="ARBA00022989"/>
    </source>
</evidence>
<feature type="transmembrane region" description="Helical" evidence="7">
    <location>
        <begin position="19"/>
        <end position="39"/>
    </location>
</feature>
<evidence type="ECO:0000256" key="6">
    <source>
        <dbReference type="ARBA" id="ARBA00023136"/>
    </source>
</evidence>
<dbReference type="GO" id="GO:0050479">
    <property type="term" value="F:glyceryl-ether monooxygenase activity"/>
    <property type="evidence" value="ECO:0007669"/>
    <property type="project" value="TreeGrafter"/>
</dbReference>
<evidence type="ECO:0000256" key="2">
    <source>
        <dbReference type="ARBA" id="ARBA00022692"/>
    </source>
</evidence>
<evidence type="ECO:0000256" key="7">
    <source>
        <dbReference type="SAM" id="Phobius"/>
    </source>
</evidence>
<feature type="transmembrane region" description="Helical" evidence="7">
    <location>
        <begin position="96"/>
        <end position="116"/>
    </location>
</feature>
<evidence type="ECO:0000313" key="9">
    <source>
        <dbReference type="EMBL" id="QDV08763.1"/>
    </source>
</evidence>
<accession>A0A518EXF7</accession>
<comment type="subcellular location">
    <subcellularLocation>
        <location evidence="1">Endomembrane system</location>
        <topology evidence="1">Multi-pass membrane protein</topology>
    </subcellularLocation>
</comment>
<evidence type="ECO:0000256" key="1">
    <source>
        <dbReference type="ARBA" id="ARBA00004127"/>
    </source>
</evidence>
<evidence type="ECO:0000259" key="8">
    <source>
        <dbReference type="Pfam" id="PF04116"/>
    </source>
</evidence>